<dbReference type="Pfam" id="PF25107">
    <property type="entry name" value="VWA7_N"/>
    <property type="match status" value="2"/>
</dbReference>
<keyword evidence="1" id="KW-0812">Transmembrane</keyword>
<dbReference type="AlphaFoldDB" id="A0A8W8NGN4"/>
<sequence length="1162" mass="127208">MMRIFFACLVGCCILLAKGFLPSEEVTEGRPDYSHASITLAAIYRATSDVIVNVISPGKYNASDPDGTITTYFAHNTLIHFAQTIMDIVNKNNLAQRTYRNDASRTMNCEQILQGHLLLQNLRDNIIHQSQTANPNWDAVRDLIGISGKTFPIHVYSPNRVSCVSCNDSKEAVQQYSCVDNLRPDGHVMTSGYTSYQNINKPTGKFPPNMGKCSHGGPYDNSKDIPATGGINKETSSPELSPHFHLHQQAGEAAIQATYDFFVGNADVINNVIDLEKHNSSAAIETVIEYFNGDCRMVHFLQTVEDIINKVAQTQRYHYDDSTRTMSCNQIEAGHLLLQSLRDEMINQSQTANPNWDAVRDLIGQYLFTLQEFYSNTNWVEIFGNQICQDLGISNKSLRVLQTPRKNGIKSELMELASDECYLDSRKKQGVNKEMSRPHLQQQAMEAATRASVEFLIGEGTGLLHIIGVDKFKELLGMTLKKPCYNCLAQGLSVIFVMDGAGSVSRETRATTRSNIDANQHESSVEDRKILESLNDTIVMMLSGDISSKIGQVPSILTFNDLINALKKAQTGSCLLVLSNPDTEASIHTHREKEFIDLIKRKKIAIVVFRQTPMISSKRMRRGSAGLDFFDRIASATGGLIVHTTSTSLGTILGSFVANNMGVAGLEVDSFTVISGTEHTWSVDEDLSLLTVRIEGVSSTSMLTLDRPDGSTHAFSGSASVDVIGSTTVLSIQKPPAGKWTLHKMESGIWKVKVGGSGNIDFTYKFMEDVHGIKYPITGTSPITGTTVLLSVTVTGLPVAARVLHIILKTLDGAILKVLPVKDNYSDASRVLYAEYNVTSEEFLVSINGSLHSQTFTREKSEAVTPVTGSVEFSSKPEKLVLGKTSVIEVNVTNTGSARRVFQVTKTSTPAGFVTGSSLPVSVAAHAFKIVNIPVTAKSLTLAYLTVKLNLGGTTLQTIKRTLQVADVAPPEMSTINKTNNCEKASMNYFNCSLQKWTTVMDIEFHVNMSRMYATPRDLAFTFTLSSTSPDIYTAILSGTCCVYRSTVTAIDMRGNMKTWPVDFSGGKTFNTTVENFDRLVKSVDKEKISSVSNKSFLYGVIGGGIGGLVVVAAIVAVLVYMNRAHGKAPKDDGIDSLSASCFEASFKYADRSSRTSFMKRT</sequence>
<evidence type="ECO:0000256" key="2">
    <source>
        <dbReference type="SAM" id="SignalP"/>
    </source>
</evidence>
<keyword evidence="1" id="KW-1133">Transmembrane helix</keyword>
<feature type="transmembrane region" description="Helical" evidence="1">
    <location>
        <begin position="1097"/>
        <end position="1121"/>
    </location>
</feature>
<feature type="domain" description="Hemicentin/VWA7 galactose-binding" evidence="3">
    <location>
        <begin position="676"/>
        <end position="757"/>
    </location>
</feature>
<accession>A0A8W8NGN4</accession>
<dbReference type="InterPro" id="IPR052577">
    <property type="entry name" value="VWA7"/>
</dbReference>
<evidence type="ECO:0000259" key="4">
    <source>
        <dbReference type="Pfam" id="PF25107"/>
    </source>
</evidence>
<feature type="signal peptide" evidence="2">
    <location>
        <begin position="1"/>
        <end position="19"/>
    </location>
</feature>
<evidence type="ECO:0000313" key="6">
    <source>
        <dbReference type="Proteomes" id="UP000005408"/>
    </source>
</evidence>
<keyword evidence="2" id="KW-0732">Signal</keyword>
<dbReference type="InterPro" id="IPR056475">
    <property type="entry name" value="GBD_Hemicentin/VWA7"/>
</dbReference>
<dbReference type="Proteomes" id="UP000005408">
    <property type="component" value="Unassembled WGS sequence"/>
</dbReference>
<dbReference type="Pfam" id="PF23560">
    <property type="entry name" value="GBD_Hemicentin"/>
    <property type="match status" value="1"/>
</dbReference>
<dbReference type="InterPro" id="IPR056862">
    <property type="entry name" value="VWA7_N"/>
</dbReference>
<feature type="domain" description="VWA7 N-terminal" evidence="4">
    <location>
        <begin position="158"/>
        <end position="261"/>
    </location>
</feature>
<organism evidence="5 6">
    <name type="scientific">Magallana gigas</name>
    <name type="common">Pacific oyster</name>
    <name type="synonym">Crassostrea gigas</name>
    <dbReference type="NCBI Taxonomy" id="29159"/>
    <lineage>
        <taxon>Eukaryota</taxon>
        <taxon>Metazoa</taxon>
        <taxon>Spiralia</taxon>
        <taxon>Lophotrochozoa</taxon>
        <taxon>Mollusca</taxon>
        <taxon>Bivalvia</taxon>
        <taxon>Autobranchia</taxon>
        <taxon>Pteriomorphia</taxon>
        <taxon>Ostreida</taxon>
        <taxon>Ostreoidea</taxon>
        <taxon>Ostreidae</taxon>
        <taxon>Magallana</taxon>
    </lineage>
</organism>
<reference evidence="5" key="1">
    <citation type="submission" date="2022-08" db="UniProtKB">
        <authorList>
            <consortium name="EnsemblMetazoa"/>
        </authorList>
    </citation>
    <scope>IDENTIFICATION</scope>
    <source>
        <strain evidence="5">05x7-T-G4-1.051#20</strain>
    </source>
</reference>
<name>A0A8W8NGN4_MAGGI</name>
<feature type="domain" description="VWA7 N-terminal" evidence="4">
    <location>
        <begin position="296"/>
        <end position="403"/>
    </location>
</feature>
<proteinExistence type="predicted"/>
<evidence type="ECO:0000256" key="1">
    <source>
        <dbReference type="SAM" id="Phobius"/>
    </source>
</evidence>
<evidence type="ECO:0000259" key="3">
    <source>
        <dbReference type="Pfam" id="PF23560"/>
    </source>
</evidence>
<protein>
    <submittedName>
        <fullName evidence="5">Uncharacterized protein</fullName>
    </submittedName>
</protein>
<keyword evidence="1" id="KW-0472">Membrane</keyword>
<evidence type="ECO:0000313" key="5">
    <source>
        <dbReference type="EnsemblMetazoa" id="G6886.1:cds"/>
    </source>
</evidence>
<feature type="chain" id="PRO_5036478451" evidence="2">
    <location>
        <begin position="20"/>
        <end position="1162"/>
    </location>
</feature>
<dbReference type="PANTHER" id="PTHR14905">
    <property type="entry name" value="NG37"/>
    <property type="match status" value="1"/>
</dbReference>
<keyword evidence="6" id="KW-1185">Reference proteome</keyword>
<dbReference type="PANTHER" id="PTHR14905:SF7">
    <property type="entry name" value="VON WILLEBRAND FACTOR A DOMAIN-CONTAINING PROTEIN 7"/>
    <property type="match status" value="1"/>
</dbReference>
<dbReference type="EnsemblMetazoa" id="G6886.1">
    <property type="protein sequence ID" value="G6886.1:cds"/>
    <property type="gene ID" value="G6886"/>
</dbReference>